<accession>A0A4U0RSC5</accession>
<dbReference type="PANTHER" id="PTHR43156">
    <property type="entry name" value="STAGE II SPORULATION PROTEIN E-RELATED"/>
    <property type="match status" value="1"/>
</dbReference>
<dbReference type="SMART" id="SM00065">
    <property type="entry name" value="GAF"/>
    <property type="match status" value="1"/>
</dbReference>
<dbReference type="Gene3D" id="3.60.40.10">
    <property type="entry name" value="PPM-type phosphatase domain"/>
    <property type="match status" value="1"/>
</dbReference>
<dbReference type="CDD" id="cd16936">
    <property type="entry name" value="HATPase_RsbW-like"/>
    <property type="match status" value="1"/>
</dbReference>
<evidence type="ECO:0000259" key="3">
    <source>
        <dbReference type="PROSITE" id="PS50113"/>
    </source>
</evidence>
<dbReference type="InterPro" id="IPR000014">
    <property type="entry name" value="PAS"/>
</dbReference>
<dbReference type="SMART" id="SM00331">
    <property type="entry name" value="PP2C_SIG"/>
    <property type="match status" value="1"/>
</dbReference>
<name>A0A4U0RSC5_9ACTN</name>
<dbReference type="Gene3D" id="3.30.565.10">
    <property type="entry name" value="Histidine kinase-like ATPase, C-terminal domain"/>
    <property type="match status" value="1"/>
</dbReference>
<dbReference type="SMART" id="SM00091">
    <property type="entry name" value="PAS"/>
    <property type="match status" value="1"/>
</dbReference>
<dbReference type="GO" id="GO:0016791">
    <property type="term" value="F:phosphatase activity"/>
    <property type="evidence" value="ECO:0007669"/>
    <property type="project" value="TreeGrafter"/>
</dbReference>
<dbReference type="Pfam" id="PF08448">
    <property type="entry name" value="PAS_4"/>
    <property type="match status" value="1"/>
</dbReference>
<proteinExistence type="predicted"/>
<dbReference type="InterPro" id="IPR003018">
    <property type="entry name" value="GAF"/>
</dbReference>
<dbReference type="PROSITE" id="PS50112">
    <property type="entry name" value="PAS"/>
    <property type="match status" value="2"/>
</dbReference>
<dbReference type="Proteomes" id="UP000305778">
    <property type="component" value="Unassembled WGS sequence"/>
</dbReference>
<dbReference type="FunFam" id="3.30.565.10:FF:000028">
    <property type="entry name" value="PAS sensor protein"/>
    <property type="match status" value="1"/>
</dbReference>
<dbReference type="SUPFAM" id="SSF55781">
    <property type="entry name" value="GAF domain-like"/>
    <property type="match status" value="1"/>
</dbReference>
<evidence type="ECO:0000256" key="1">
    <source>
        <dbReference type="ARBA" id="ARBA00022801"/>
    </source>
</evidence>
<evidence type="ECO:0000259" key="2">
    <source>
        <dbReference type="PROSITE" id="PS50112"/>
    </source>
</evidence>
<dbReference type="Pfam" id="PF07228">
    <property type="entry name" value="SpoIIE"/>
    <property type="match status" value="1"/>
</dbReference>
<dbReference type="SUPFAM" id="SSF55874">
    <property type="entry name" value="ATPase domain of HSP90 chaperone/DNA topoisomerase II/histidine kinase"/>
    <property type="match status" value="1"/>
</dbReference>
<dbReference type="InterPro" id="IPR035965">
    <property type="entry name" value="PAS-like_dom_sf"/>
</dbReference>
<organism evidence="4 5">
    <name type="scientific">Actinacidiphila oryziradicis</name>
    <dbReference type="NCBI Taxonomy" id="2571141"/>
    <lineage>
        <taxon>Bacteria</taxon>
        <taxon>Bacillati</taxon>
        <taxon>Actinomycetota</taxon>
        <taxon>Actinomycetes</taxon>
        <taxon>Kitasatosporales</taxon>
        <taxon>Streptomycetaceae</taxon>
        <taxon>Actinacidiphila</taxon>
    </lineage>
</organism>
<keyword evidence="5" id="KW-1185">Reference proteome</keyword>
<dbReference type="Gene3D" id="3.30.450.20">
    <property type="entry name" value="PAS domain"/>
    <property type="match status" value="2"/>
</dbReference>
<protein>
    <submittedName>
        <fullName evidence="4">PAS domain S-box protein</fullName>
    </submittedName>
</protein>
<dbReference type="CDD" id="cd00130">
    <property type="entry name" value="PAS"/>
    <property type="match status" value="2"/>
</dbReference>
<dbReference type="InterPro" id="IPR036890">
    <property type="entry name" value="HATPase_C_sf"/>
</dbReference>
<dbReference type="NCBIfam" id="TIGR00229">
    <property type="entry name" value="sensory_box"/>
    <property type="match status" value="1"/>
</dbReference>
<dbReference type="InterPro" id="IPR052016">
    <property type="entry name" value="Bact_Sigma-Reg"/>
</dbReference>
<dbReference type="InterPro" id="IPR000700">
    <property type="entry name" value="PAS-assoc_C"/>
</dbReference>
<dbReference type="SUPFAM" id="SSF55785">
    <property type="entry name" value="PYP-like sensor domain (PAS domain)"/>
    <property type="match status" value="2"/>
</dbReference>
<gene>
    <name evidence="4" type="ORF">FCI23_47495</name>
</gene>
<dbReference type="InterPro" id="IPR013656">
    <property type="entry name" value="PAS_4"/>
</dbReference>
<dbReference type="Gene3D" id="3.30.450.40">
    <property type="match status" value="1"/>
</dbReference>
<dbReference type="Pfam" id="PF01590">
    <property type="entry name" value="GAF"/>
    <property type="match status" value="1"/>
</dbReference>
<dbReference type="EMBL" id="SUMC01000121">
    <property type="protein sequence ID" value="TJZ98965.1"/>
    <property type="molecule type" value="Genomic_DNA"/>
</dbReference>
<keyword evidence="1" id="KW-0378">Hydrolase</keyword>
<feature type="domain" description="PAC" evidence="3">
    <location>
        <begin position="174"/>
        <end position="226"/>
    </location>
</feature>
<evidence type="ECO:0000313" key="5">
    <source>
        <dbReference type="Proteomes" id="UP000305778"/>
    </source>
</evidence>
<feature type="domain" description="PAS" evidence="2">
    <location>
        <begin position="98"/>
        <end position="168"/>
    </location>
</feature>
<dbReference type="OrthoDB" id="118142at2"/>
<evidence type="ECO:0000313" key="4">
    <source>
        <dbReference type="EMBL" id="TJZ98965.1"/>
    </source>
</evidence>
<feature type="domain" description="PAS" evidence="2">
    <location>
        <begin position="1"/>
        <end position="30"/>
    </location>
</feature>
<sequence length="784" mass="83693">MVVDGKGVVVQWSRQAEELLGRAATEVVGQPATSLVTDAGTWSGRGAEPDCGAAVLHHRDGRAVTADLRVRPVLRRDGSVVWAISQAPAAEAATGGMGAAVLEALFTQSPVGLYVLDTELRIVRANKATRATSGVPAERTVGRRLTDVYDLSAPSEIQAIFRRVLESGMPAREHLLRARAKAESGGEYVASVSAFPLQDPHGTVLGVAVTGVDVTEREKARTRARILDAVRERVGRTLDVVDTCQELVEALVPAFADIAVVEIVDSAVRGEEPPPGPLGRDVPLRRAAFRTTSGGAHQAQAHPMGDVRSLPSPTPYGQALADLQVRVLALGPDTPWLTADPARAEAIRASGAQTLIAAPLALRGTVLGLMSLYRTQQADPYDEHDVALARHLAAHTALCVDNARRYTREHTIAATIQRHLLPPCPSSQTAVETAHLYVPGNAGAGGWFDTFALPSARTALVVGDVAGQGIHTATTMGQLRTAIRTLAALDLEPDELLARLNDTATLLAAERAALPPADPVHRQALTASCVYAVYDPLTRTCTFARADHPPPVIAHPDGTTEIPDLPTGPPLGSVEGPPFAAATVKIADGSILAFYTPAILPPPPLVPQATLGPLQQVLSHPDRPLQDLCDDALYTLRNDTRPGDAILLLARTHTFPPDRVATWELDHDPTAAATARAHTSRQLTAWGVEEETAYATEVIVSELVTNAVRYATPPLRLRLIKHHTLTCEVHDTSFTAPRMRHARTVDEGGRGLFIVAQLAQNWGTRYTPNGKTVWTEQALPPQPR</sequence>
<dbReference type="Pfam" id="PF13581">
    <property type="entry name" value="HATPase_c_2"/>
    <property type="match status" value="1"/>
</dbReference>
<dbReference type="InterPro" id="IPR029016">
    <property type="entry name" value="GAF-like_dom_sf"/>
</dbReference>
<dbReference type="InterPro" id="IPR003594">
    <property type="entry name" value="HATPase_dom"/>
</dbReference>
<dbReference type="InterPro" id="IPR001932">
    <property type="entry name" value="PPM-type_phosphatase-like_dom"/>
</dbReference>
<dbReference type="InterPro" id="IPR036457">
    <property type="entry name" value="PPM-type-like_dom_sf"/>
</dbReference>
<dbReference type="PANTHER" id="PTHR43156:SF2">
    <property type="entry name" value="STAGE II SPORULATION PROTEIN E"/>
    <property type="match status" value="1"/>
</dbReference>
<dbReference type="Pfam" id="PF13426">
    <property type="entry name" value="PAS_9"/>
    <property type="match status" value="1"/>
</dbReference>
<reference evidence="4 5" key="1">
    <citation type="submission" date="2019-04" db="EMBL/GenBank/DDBJ databases">
        <title>Streptomyces oryziradicis sp. nov., a novel actinomycete isolated from rhizosphere soil of rice (Oryza sativa L.).</title>
        <authorList>
            <person name="Li C."/>
        </authorList>
    </citation>
    <scope>NUCLEOTIDE SEQUENCE [LARGE SCALE GENOMIC DNA]</scope>
    <source>
        <strain evidence="4 5">NEAU-C40</strain>
    </source>
</reference>
<dbReference type="AlphaFoldDB" id="A0A4U0RSC5"/>
<dbReference type="PROSITE" id="PS50113">
    <property type="entry name" value="PAC"/>
    <property type="match status" value="1"/>
</dbReference>
<comment type="caution">
    <text evidence="4">The sequence shown here is derived from an EMBL/GenBank/DDBJ whole genome shotgun (WGS) entry which is preliminary data.</text>
</comment>